<comment type="caution">
    <text evidence="2">The sequence shown here is derived from an EMBL/GenBank/DDBJ whole genome shotgun (WGS) entry which is preliminary data.</text>
</comment>
<proteinExistence type="predicted"/>
<dbReference type="STRING" id="62708.A0A420JAF3"/>
<dbReference type="Gene3D" id="3.10.20.720">
    <property type="match status" value="1"/>
</dbReference>
<feature type="compositionally biased region" description="Polar residues" evidence="1">
    <location>
        <begin position="455"/>
        <end position="465"/>
    </location>
</feature>
<reference evidence="2 3" key="1">
    <citation type="journal article" date="2018" name="BMC Genomics">
        <title>Comparative genome analyses reveal sequence features reflecting distinct modes of host-adaptation between dicot and monocot powdery mildew.</title>
        <authorList>
            <person name="Wu Y."/>
            <person name="Ma X."/>
            <person name="Pan Z."/>
            <person name="Kale S.D."/>
            <person name="Song Y."/>
            <person name="King H."/>
            <person name="Zhang Q."/>
            <person name="Presley C."/>
            <person name="Deng X."/>
            <person name="Wei C.I."/>
            <person name="Xiao S."/>
        </authorList>
    </citation>
    <scope>NUCLEOTIDE SEQUENCE [LARGE SCALE GENOMIC DNA]</scope>
    <source>
        <strain evidence="2">UMSG3</strain>
    </source>
</reference>
<gene>
    <name evidence="2" type="ORF">GcM3_008016</name>
</gene>
<dbReference type="GO" id="GO:0034080">
    <property type="term" value="P:CENP-A containing chromatin assembly"/>
    <property type="evidence" value="ECO:0007669"/>
    <property type="project" value="InterPro"/>
</dbReference>
<dbReference type="GO" id="GO:0007059">
    <property type="term" value="P:chromosome segregation"/>
    <property type="evidence" value="ECO:0007669"/>
    <property type="project" value="InterPro"/>
</dbReference>
<feature type="compositionally biased region" description="Basic and acidic residues" evidence="1">
    <location>
        <begin position="430"/>
        <end position="439"/>
    </location>
</feature>
<accession>A0A420JAF3</accession>
<name>A0A420JAF3_9PEZI</name>
<evidence type="ECO:0000256" key="1">
    <source>
        <dbReference type="SAM" id="MobiDB-lite"/>
    </source>
</evidence>
<sequence>MSDKVSKFNPMTESLHESLSYGTPLPLPPSTLLPTSHPTVTRTLTRLTRSALLSLALDWLSDVNQPLTAPYLLPQYDIETNDIFPPASSLDQLRVIYNGLERRMGTKKDVLDRILEGDWRFGISLYALAMADMQFLNTHPSSQKWQAWEITLSSSSSPVQQSFESRVPRFHPPTFLRNMQLEFLPDIKVHFNIDRHDKLPLLILRVLVLESPYSTSFSLIHNVVRFSNSSRVFYIAFPDYSPYVFISSTNTLSVDPLLSKKKVGSSRYLRELVLEAIPKAYSKPGERYSIQRTMLSARSLEALVEHRGNGRTNAASGVWSSYAETNGSEAKRDNPLNSSLTTSYFQECDGFTTNETSGTTRKVAKLTTSNIKRKSESNDFKMSLAQKRFGGSAIPTDGKGINRLFVKIVDPFPRTSINTVHFNYHQTTRLPEKPHERNSIGKRSLTQLKNKRNQTKGSEQAQSKSWRPEISISFSGSHVIAGIRELVECGIIDGALMPGWMTGEQGISEGIIRNGRIYNLEMN</sequence>
<dbReference type="Proteomes" id="UP000283383">
    <property type="component" value="Unassembled WGS sequence"/>
</dbReference>
<protein>
    <submittedName>
        <fullName evidence="2">Inner kinetochore subunit CHL4</fullName>
    </submittedName>
</protein>
<dbReference type="EMBL" id="MCBQ01000872">
    <property type="protein sequence ID" value="RKF83774.1"/>
    <property type="molecule type" value="Genomic_DNA"/>
</dbReference>
<evidence type="ECO:0000313" key="2">
    <source>
        <dbReference type="EMBL" id="RKF83774.1"/>
    </source>
</evidence>
<dbReference type="Pfam" id="PF05238">
    <property type="entry name" value="CENP-N"/>
    <property type="match status" value="1"/>
</dbReference>
<evidence type="ECO:0000313" key="3">
    <source>
        <dbReference type="Proteomes" id="UP000283383"/>
    </source>
</evidence>
<keyword evidence="3" id="KW-1185">Reference proteome</keyword>
<dbReference type="AlphaFoldDB" id="A0A420JAF3"/>
<feature type="region of interest" description="Disordered" evidence="1">
    <location>
        <begin position="427"/>
        <end position="466"/>
    </location>
</feature>
<organism evidence="2 3">
    <name type="scientific">Golovinomyces cichoracearum</name>
    <dbReference type="NCBI Taxonomy" id="62708"/>
    <lineage>
        <taxon>Eukaryota</taxon>
        <taxon>Fungi</taxon>
        <taxon>Dikarya</taxon>
        <taxon>Ascomycota</taxon>
        <taxon>Pezizomycotina</taxon>
        <taxon>Leotiomycetes</taxon>
        <taxon>Erysiphales</taxon>
        <taxon>Erysiphaceae</taxon>
        <taxon>Golovinomyces</taxon>
    </lineage>
</organism>
<dbReference type="InterPro" id="IPR007902">
    <property type="entry name" value="Chl4/mis15/CENP-N"/>
</dbReference>